<reference evidence="2 3" key="1">
    <citation type="submission" date="2015-01" db="EMBL/GenBank/DDBJ databases">
        <title>Comparative genomics of non-oral Prevotella species.</title>
        <authorList>
            <person name="Accetto T."/>
            <person name="Nograsek B."/>
            <person name="Avgustin G."/>
        </authorList>
    </citation>
    <scope>NUCLEOTIDE SEQUENCE [LARGE SCALE GENOMIC DNA]</scope>
    <source>
        <strain evidence="2 3">P5-119</strain>
    </source>
</reference>
<organism evidence="2 3">
    <name type="scientific">Prevotella pectinovora</name>
    <dbReference type="NCBI Taxonomy" id="1602169"/>
    <lineage>
        <taxon>Bacteria</taxon>
        <taxon>Pseudomonadati</taxon>
        <taxon>Bacteroidota</taxon>
        <taxon>Bacteroidia</taxon>
        <taxon>Bacteroidales</taxon>
        <taxon>Prevotellaceae</taxon>
        <taxon>Prevotella</taxon>
    </lineage>
</organism>
<evidence type="ECO:0000313" key="2">
    <source>
        <dbReference type="EMBL" id="KIP63060.1"/>
    </source>
</evidence>
<gene>
    <name evidence="2" type="ORF">ST44_04825</name>
</gene>
<dbReference type="InterPro" id="IPR025402">
    <property type="entry name" value="DMP19_C"/>
</dbReference>
<name>A0A0D0HDN7_9BACT</name>
<dbReference type="RefSeq" id="WP_022315681.1">
    <property type="nucleotide sequence ID" value="NZ_JALFDM010000009.1"/>
</dbReference>
<proteinExistence type="predicted"/>
<dbReference type="OrthoDB" id="8606126at2"/>
<comment type="caution">
    <text evidence="2">The sequence shown here is derived from an EMBL/GenBank/DDBJ whole genome shotgun (WGS) entry which is preliminary data.</text>
</comment>
<dbReference type="AlphaFoldDB" id="A0A0D0HDN7"/>
<dbReference type="EMBL" id="JXQK01000048">
    <property type="protein sequence ID" value="KIP63060.1"/>
    <property type="molecule type" value="Genomic_DNA"/>
</dbReference>
<dbReference type="STRING" id="1602171.ST44_04825"/>
<dbReference type="GeneID" id="93483472"/>
<evidence type="ECO:0000313" key="3">
    <source>
        <dbReference type="Proteomes" id="UP000032046"/>
    </source>
</evidence>
<protein>
    <recommendedName>
        <fullName evidence="1">DNA mimic protein DMP19 C-terminal domain-containing protein</fullName>
    </recommendedName>
</protein>
<dbReference type="Pfam" id="PF14300">
    <property type="entry name" value="DMP19"/>
    <property type="match status" value="1"/>
</dbReference>
<dbReference type="Proteomes" id="UP000032046">
    <property type="component" value="Unassembled WGS sequence"/>
</dbReference>
<evidence type="ECO:0000259" key="1">
    <source>
        <dbReference type="Pfam" id="PF14300"/>
    </source>
</evidence>
<accession>A0A0D0HDN7</accession>
<dbReference type="Gene3D" id="1.20.1420.60">
    <property type="match status" value="1"/>
</dbReference>
<sequence length="167" mass="19377">MNVVIKETDIIKAANEGMDEFVNLFSNAILDSIGGSLTAENMAELSADQITLLAYIWLRDEVMDGGFVQLIHNGYGPFIFDNPFARAMKQWGLRDFSKLLYSARKLYNENKEEIERECSDEEFMALFERFPDFDDFDDTFVENEEEWTSEIAHYIDGHIDEFAKIEQ</sequence>
<keyword evidence="3" id="KW-1185">Reference proteome</keyword>
<feature type="domain" description="DNA mimic protein DMP19 C-terminal" evidence="1">
    <location>
        <begin position="44"/>
        <end position="158"/>
    </location>
</feature>